<keyword evidence="6 7" id="KW-0472">Membrane</keyword>
<dbReference type="InterPro" id="IPR004869">
    <property type="entry name" value="MMPL_dom"/>
</dbReference>
<dbReference type="Proteomes" id="UP001139485">
    <property type="component" value="Unassembled WGS sequence"/>
</dbReference>
<evidence type="ECO:0000256" key="6">
    <source>
        <dbReference type="ARBA" id="ARBA00023136"/>
    </source>
</evidence>
<protein>
    <submittedName>
        <fullName evidence="9">MMPL family transporter</fullName>
    </submittedName>
</protein>
<evidence type="ECO:0000259" key="8">
    <source>
        <dbReference type="PROSITE" id="PS50156"/>
    </source>
</evidence>
<feature type="transmembrane region" description="Helical" evidence="7">
    <location>
        <begin position="378"/>
        <end position="400"/>
    </location>
</feature>
<dbReference type="PANTHER" id="PTHR33406">
    <property type="entry name" value="MEMBRANE PROTEIN MJ1562-RELATED"/>
    <property type="match status" value="1"/>
</dbReference>
<reference evidence="9" key="1">
    <citation type="submission" date="2022-05" db="EMBL/GenBank/DDBJ databases">
        <authorList>
            <person name="Tuo L."/>
        </authorList>
    </citation>
    <scope>NUCLEOTIDE SEQUENCE</scope>
    <source>
        <strain evidence="9">BSK12Z-4</strain>
    </source>
</reference>
<dbReference type="PROSITE" id="PS50156">
    <property type="entry name" value="SSD"/>
    <property type="match status" value="1"/>
</dbReference>
<dbReference type="InterPro" id="IPR050545">
    <property type="entry name" value="Mycobact_MmpL"/>
</dbReference>
<evidence type="ECO:0000256" key="3">
    <source>
        <dbReference type="ARBA" id="ARBA00022475"/>
    </source>
</evidence>
<dbReference type="AlphaFoldDB" id="A0A9X2IFM6"/>
<feature type="domain" description="SSD" evidence="8">
    <location>
        <begin position="201"/>
        <end position="340"/>
    </location>
</feature>
<evidence type="ECO:0000313" key="10">
    <source>
        <dbReference type="Proteomes" id="UP001139485"/>
    </source>
</evidence>
<evidence type="ECO:0000256" key="1">
    <source>
        <dbReference type="ARBA" id="ARBA00004651"/>
    </source>
</evidence>
<evidence type="ECO:0000256" key="7">
    <source>
        <dbReference type="SAM" id="Phobius"/>
    </source>
</evidence>
<dbReference type="InterPro" id="IPR000731">
    <property type="entry name" value="SSD"/>
</dbReference>
<dbReference type="PANTHER" id="PTHR33406:SF11">
    <property type="entry name" value="MEMBRANE PROTEIN SCO6666-RELATED"/>
    <property type="match status" value="1"/>
</dbReference>
<sequence length="446" mass="46370">MLDRWGSFVGHRPVRVLVTCIVLLVAAAAYGAGVFGGLVNGGFEDADAESYQELAAENEAFGNRTVDVVAVYTSETLTADAEAFQAPVQQALADLPKGTTAGVVPWYADPSGSLVSEDGHAAQVLISLAGEGEDEYLEHYDEIADLLRDADETGAVEGHLAGTFATYDDVNELTAEDLERAELISLPVVLLLALVIFGSVVAALMPVMVGITAVLGSLAVLRLISEVADVSVFAVNIVSLLGIGLAIDYALFVVSRFREELAGVPDLGRGQPDAVAAAIERTVSTAGRTVMFSGLTVAASLLSLLVFPQSFMRSMAYGGAAAVLVAMVASLTILPAVLRLLGHRVEAGRMPWRRRSTALVSDTGRWAALARGVMRRPVLVAGGVVAVLLIVASPFAGATFGSMDYRALPADAPSHEAADILATEFGGEVSTANLLLQGTSDADVAA</sequence>
<name>A0A9X2IFM6_9ACTN</name>
<evidence type="ECO:0000313" key="9">
    <source>
        <dbReference type="EMBL" id="MCM0620619.1"/>
    </source>
</evidence>
<comment type="subcellular location">
    <subcellularLocation>
        <location evidence="1">Cell membrane</location>
        <topology evidence="1">Multi-pass membrane protein</topology>
    </subcellularLocation>
</comment>
<comment type="similarity">
    <text evidence="2">Belongs to the resistance-nodulation-cell division (RND) (TC 2.A.6) family. MmpL subfamily.</text>
</comment>
<keyword evidence="3" id="KW-1003">Cell membrane</keyword>
<evidence type="ECO:0000256" key="2">
    <source>
        <dbReference type="ARBA" id="ARBA00010157"/>
    </source>
</evidence>
<dbReference type="EMBL" id="JAMOIL010000011">
    <property type="protein sequence ID" value="MCM0620619.1"/>
    <property type="molecule type" value="Genomic_DNA"/>
</dbReference>
<feature type="transmembrane region" description="Helical" evidence="7">
    <location>
        <begin position="233"/>
        <end position="254"/>
    </location>
</feature>
<proteinExistence type="inferred from homology"/>
<evidence type="ECO:0000256" key="5">
    <source>
        <dbReference type="ARBA" id="ARBA00022989"/>
    </source>
</evidence>
<feature type="transmembrane region" description="Helical" evidence="7">
    <location>
        <begin position="188"/>
        <end position="221"/>
    </location>
</feature>
<feature type="transmembrane region" description="Helical" evidence="7">
    <location>
        <begin position="317"/>
        <end position="341"/>
    </location>
</feature>
<keyword evidence="5 7" id="KW-1133">Transmembrane helix</keyword>
<dbReference type="GO" id="GO:0005886">
    <property type="term" value="C:plasma membrane"/>
    <property type="evidence" value="ECO:0007669"/>
    <property type="project" value="UniProtKB-SubCell"/>
</dbReference>
<dbReference type="SUPFAM" id="SSF82866">
    <property type="entry name" value="Multidrug efflux transporter AcrB transmembrane domain"/>
    <property type="match status" value="1"/>
</dbReference>
<keyword evidence="10" id="KW-1185">Reference proteome</keyword>
<dbReference type="RefSeq" id="WP_250827209.1">
    <property type="nucleotide sequence ID" value="NZ_JAMOIL010000011.1"/>
</dbReference>
<evidence type="ECO:0000256" key="4">
    <source>
        <dbReference type="ARBA" id="ARBA00022692"/>
    </source>
</evidence>
<organism evidence="9 10">
    <name type="scientific">Nocardioides bruguierae</name>
    <dbReference type="NCBI Taxonomy" id="2945102"/>
    <lineage>
        <taxon>Bacteria</taxon>
        <taxon>Bacillati</taxon>
        <taxon>Actinomycetota</taxon>
        <taxon>Actinomycetes</taxon>
        <taxon>Propionibacteriales</taxon>
        <taxon>Nocardioidaceae</taxon>
        <taxon>Nocardioides</taxon>
    </lineage>
</organism>
<dbReference type="Gene3D" id="1.20.1640.10">
    <property type="entry name" value="Multidrug efflux transporter AcrB transmembrane domain"/>
    <property type="match status" value="1"/>
</dbReference>
<gene>
    <name evidence="9" type="ORF">M8330_09970</name>
</gene>
<keyword evidence="4 7" id="KW-0812">Transmembrane</keyword>
<dbReference type="Pfam" id="PF03176">
    <property type="entry name" value="MMPL"/>
    <property type="match status" value="1"/>
</dbReference>
<accession>A0A9X2IFM6</accession>
<feature type="transmembrane region" description="Helical" evidence="7">
    <location>
        <begin position="16"/>
        <end position="39"/>
    </location>
</feature>
<comment type="caution">
    <text evidence="9">The sequence shown here is derived from an EMBL/GenBank/DDBJ whole genome shotgun (WGS) entry which is preliminary data.</text>
</comment>
<feature type="transmembrane region" description="Helical" evidence="7">
    <location>
        <begin position="290"/>
        <end position="311"/>
    </location>
</feature>